<reference evidence="2" key="1">
    <citation type="journal article" date="2019" name="Plant Biotechnol. J.">
        <title>Genome sequencing of the Australian wild diploid species Gossypium australe highlights disease resistance and delayed gland morphogenesis.</title>
        <authorList>
            <person name="Cai Y."/>
            <person name="Cai X."/>
            <person name="Wang Q."/>
            <person name="Wang P."/>
            <person name="Zhang Y."/>
            <person name="Cai C."/>
            <person name="Xu Y."/>
            <person name="Wang K."/>
            <person name="Zhou Z."/>
            <person name="Wang C."/>
            <person name="Geng S."/>
            <person name="Li B."/>
            <person name="Dong Q."/>
            <person name="Hou Y."/>
            <person name="Wang H."/>
            <person name="Ai P."/>
            <person name="Liu Z."/>
            <person name="Yi F."/>
            <person name="Sun M."/>
            <person name="An G."/>
            <person name="Cheng J."/>
            <person name="Zhang Y."/>
            <person name="Shi Q."/>
            <person name="Xie Y."/>
            <person name="Shi X."/>
            <person name="Chang Y."/>
            <person name="Huang F."/>
            <person name="Chen Y."/>
            <person name="Hong S."/>
            <person name="Mi L."/>
            <person name="Sun Q."/>
            <person name="Zhang L."/>
            <person name="Zhou B."/>
            <person name="Peng R."/>
            <person name="Zhang X."/>
            <person name="Liu F."/>
        </authorList>
    </citation>
    <scope>NUCLEOTIDE SEQUENCE [LARGE SCALE GENOMIC DNA]</scope>
    <source>
        <strain evidence="2">cv. PA1801</strain>
    </source>
</reference>
<sequence length="63" mass="7215">MSDLSDLNVSIVVKDIRNLRSENVSETGRPSRNTRNVCGSQSLERLPEHMPSELVRKLHLRML</sequence>
<evidence type="ECO:0000313" key="1">
    <source>
        <dbReference type="EMBL" id="KAA3487820.1"/>
    </source>
</evidence>
<protein>
    <submittedName>
        <fullName evidence="1">Uncharacterized protein</fullName>
    </submittedName>
</protein>
<name>A0A5B6X0Y2_9ROSI</name>
<dbReference type="EMBL" id="SMMG02000001">
    <property type="protein sequence ID" value="KAA3487820.1"/>
    <property type="molecule type" value="Genomic_DNA"/>
</dbReference>
<proteinExistence type="predicted"/>
<evidence type="ECO:0000313" key="2">
    <source>
        <dbReference type="Proteomes" id="UP000325315"/>
    </source>
</evidence>
<keyword evidence="2" id="KW-1185">Reference proteome</keyword>
<dbReference type="AlphaFoldDB" id="A0A5B6X0Y2"/>
<gene>
    <name evidence="1" type="ORF">EPI10_031624</name>
</gene>
<comment type="caution">
    <text evidence="1">The sequence shown here is derived from an EMBL/GenBank/DDBJ whole genome shotgun (WGS) entry which is preliminary data.</text>
</comment>
<dbReference type="Proteomes" id="UP000325315">
    <property type="component" value="Unassembled WGS sequence"/>
</dbReference>
<organism evidence="1 2">
    <name type="scientific">Gossypium australe</name>
    <dbReference type="NCBI Taxonomy" id="47621"/>
    <lineage>
        <taxon>Eukaryota</taxon>
        <taxon>Viridiplantae</taxon>
        <taxon>Streptophyta</taxon>
        <taxon>Embryophyta</taxon>
        <taxon>Tracheophyta</taxon>
        <taxon>Spermatophyta</taxon>
        <taxon>Magnoliopsida</taxon>
        <taxon>eudicotyledons</taxon>
        <taxon>Gunneridae</taxon>
        <taxon>Pentapetalae</taxon>
        <taxon>rosids</taxon>
        <taxon>malvids</taxon>
        <taxon>Malvales</taxon>
        <taxon>Malvaceae</taxon>
        <taxon>Malvoideae</taxon>
        <taxon>Gossypium</taxon>
    </lineage>
</organism>
<accession>A0A5B6X0Y2</accession>